<evidence type="ECO:0000259" key="7">
    <source>
        <dbReference type="Pfam" id="PF06414"/>
    </source>
</evidence>
<keyword evidence="3" id="KW-0547">Nucleotide-binding</keyword>
<evidence type="ECO:0000256" key="3">
    <source>
        <dbReference type="ARBA" id="ARBA00022741"/>
    </source>
</evidence>
<dbReference type="PANTHER" id="PTHR39206">
    <property type="entry name" value="SLL8004 PROTEIN"/>
    <property type="match status" value="1"/>
</dbReference>
<reference evidence="8" key="2">
    <citation type="journal article" date="2021" name="PeerJ">
        <title>Extensive microbial diversity within the chicken gut microbiome revealed by metagenomics and culture.</title>
        <authorList>
            <person name="Gilroy R."/>
            <person name="Ravi A."/>
            <person name="Getino M."/>
            <person name="Pursley I."/>
            <person name="Horton D.L."/>
            <person name="Alikhan N.F."/>
            <person name="Baker D."/>
            <person name="Gharbi K."/>
            <person name="Hall N."/>
            <person name="Watson M."/>
            <person name="Adriaenssens E.M."/>
            <person name="Foster-Nyarko E."/>
            <person name="Jarju S."/>
            <person name="Secka A."/>
            <person name="Antonio M."/>
            <person name="Oren A."/>
            <person name="Chaudhuri R.R."/>
            <person name="La Ragione R."/>
            <person name="Hildebrand F."/>
            <person name="Pallen M.J."/>
        </authorList>
    </citation>
    <scope>NUCLEOTIDE SEQUENCE</scope>
    <source>
        <strain evidence="8">ChiSjej5B23-6657</strain>
    </source>
</reference>
<dbReference type="AlphaFoldDB" id="A0A9D1E813"/>
<evidence type="ECO:0000256" key="6">
    <source>
        <dbReference type="ARBA" id="ARBA00048178"/>
    </source>
</evidence>
<dbReference type="InterPro" id="IPR010488">
    <property type="entry name" value="Zeta_toxin_domain"/>
</dbReference>
<dbReference type="Proteomes" id="UP000823912">
    <property type="component" value="Unassembled WGS sequence"/>
</dbReference>
<dbReference type="InterPro" id="IPR027417">
    <property type="entry name" value="P-loop_NTPase"/>
</dbReference>
<evidence type="ECO:0000256" key="4">
    <source>
        <dbReference type="ARBA" id="ARBA00022840"/>
    </source>
</evidence>
<comment type="similarity">
    <text evidence="1">Belongs to the zeta toxin family.</text>
</comment>
<gene>
    <name evidence="8" type="ORF">IAA55_02345</name>
</gene>
<dbReference type="EC" id="2.7.1.176" evidence="2"/>
<comment type="catalytic activity">
    <reaction evidence="6">
        <text>UDP-N-acetyl-alpha-D-glucosamine + ATP = UDP-N-acetyl-alpha-D-glucosamine 3'-phosphate + ADP + H(+)</text>
        <dbReference type="Rhea" id="RHEA:32671"/>
        <dbReference type="ChEBI" id="CHEBI:15378"/>
        <dbReference type="ChEBI" id="CHEBI:30616"/>
        <dbReference type="ChEBI" id="CHEBI:57705"/>
        <dbReference type="ChEBI" id="CHEBI:64353"/>
        <dbReference type="ChEBI" id="CHEBI:456216"/>
        <dbReference type="EC" id="2.7.1.176"/>
    </reaction>
</comment>
<accession>A0A9D1E813</accession>
<name>A0A9D1E813_9FIRM</name>
<dbReference type="Pfam" id="PF06414">
    <property type="entry name" value="Zeta_toxin"/>
    <property type="match status" value="1"/>
</dbReference>
<keyword evidence="4" id="KW-0067">ATP-binding</keyword>
<evidence type="ECO:0000313" key="8">
    <source>
        <dbReference type="EMBL" id="HIR70104.1"/>
    </source>
</evidence>
<evidence type="ECO:0000313" key="9">
    <source>
        <dbReference type="Proteomes" id="UP000823912"/>
    </source>
</evidence>
<dbReference type="GO" id="GO:0005524">
    <property type="term" value="F:ATP binding"/>
    <property type="evidence" value="ECO:0007669"/>
    <property type="project" value="UniProtKB-KW"/>
</dbReference>
<feature type="domain" description="Zeta toxin" evidence="7">
    <location>
        <begin position="4"/>
        <end position="157"/>
    </location>
</feature>
<dbReference type="PANTHER" id="PTHR39206:SF1">
    <property type="entry name" value="SLL8004 PROTEIN"/>
    <property type="match status" value="1"/>
</dbReference>
<sequence length="192" mass="22232">MKRYILIAGVNGAGKTTLYDAMPSLLSMPRINVDEIVREIGRWDSPQDVIQAGKIAVRKVDQLFKEGSSFNQETTLCGKSIERYVDFAKAHQYHVEMHYIGLQSVELAKERVLHRVKAGGHGIPEREIERRYQESFHNFLKILPKCDLTAVYDNTDKFRRFAIYRNGNLVRLSKHVPGWYEEYICKGKKDVK</sequence>
<proteinExistence type="inferred from homology"/>
<evidence type="ECO:0000256" key="1">
    <source>
        <dbReference type="ARBA" id="ARBA00009104"/>
    </source>
</evidence>
<protein>
    <recommendedName>
        <fullName evidence="5">UDP-N-acetylglucosamine kinase</fullName>
        <ecNumber evidence="2">2.7.1.176</ecNumber>
    </recommendedName>
    <alternativeName>
        <fullName evidence="5">UDP-N-acetylglucosamine kinase</fullName>
    </alternativeName>
</protein>
<reference evidence="8" key="1">
    <citation type="submission" date="2020-10" db="EMBL/GenBank/DDBJ databases">
        <authorList>
            <person name="Gilroy R."/>
        </authorList>
    </citation>
    <scope>NUCLEOTIDE SEQUENCE</scope>
    <source>
        <strain evidence="8">ChiSjej5B23-6657</strain>
    </source>
</reference>
<organism evidence="8 9">
    <name type="scientific">Candidatus Pullilachnospira gallistercoris</name>
    <dbReference type="NCBI Taxonomy" id="2840911"/>
    <lineage>
        <taxon>Bacteria</taxon>
        <taxon>Bacillati</taxon>
        <taxon>Bacillota</taxon>
        <taxon>Clostridia</taxon>
        <taxon>Lachnospirales</taxon>
        <taxon>Lachnospiraceae</taxon>
        <taxon>Lachnospiraceae incertae sedis</taxon>
        <taxon>Candidatus Pullilachnospira</taxon>
    </lineage>
</organism>
<comment type="caution">
    <text evidence="8">The sequence shown here is derived from an EMBL/GenBank/DDBJ whole genome shotgun (WGS) entry which is preliminary data.</text>
</comment>
<dbReference type="Gene3D" id="3.40.50.300">
    <property type="entry name" value="P-loop containing nucleotide triphosphate hydrolases"/>
    <property type="match status" value="1"/>
</dbReference>
<dbReference type="GO" id="GO:0016301">
    <property type="term" value="F:kinase activity"/>
    <property type="evidence" value="ECO:0007669"/>
    <property type="project" value="InterPro"/>
</dbReference>
<evidence type="ECO:0000256" key="2">
    <source>
        <dbReference type="ARBA" id="ARBA00011963"/>
    </source>
</evidence>
<dbReference type="SUPFAM" id="SSF52540">
    <property type="entry name" value="P-loop containing nucleoside triphosphate hydrolases"/>
    <property type="match status" value="1"/>
</dbReference>
<evidence type="ECO:0000256" key="5">
    <source>
        <dbReference type="ARBA" id="ARBA00032897"/>
    </source>
</evidence>
<dbReference type="EMBL" id="DVHM01000039">
    <property type="protein sequence ID" value="HIR70104.1"/>
    <property type="molecule type" value="Genomic_DNA"/>
</dbReference>